<dbReference type="GO" id="GO:0016616">
    <property type="term" value="F:oxidoreductase activity, acting on the CH-OH group of donors, NAD or NADP as acceptor"/>
    <property type="evidence" value="ECO:0007669"/>
    <property type="project" value="InterPro"/>
</dbReference>
<dbReference type="PANTHER" id="PTHR43237">
    <property type="entry name" value="NADP-DEPENDENT MALIC ENZYME"/>
    <property type="match status" value="1"/>
</dbReference>
<dbReference type="FunFam" id="3.40.50.10380:FF:000003">
    <property type="entry name" value="NADP-dependent malic enzyme"/>
    <property type="match status" value="1"/>
</dbReference>
<dbReference type="InterPro" id="IPR012301">
    <property type="entry name" value="Malic_N_dom"/>
</dbReference>
<dbReference type="EMBL" id="AP011720">
    <property type="protein sequence ID" value="BAL55564.1"/>
    <property type="molecule type" value="Genomic_DNA"/>
</dbReference>
<dbReference type="GO" id="GO:0006108">
    <property type="term" value="P:malate metabolic process"/>
    <property type="evidence" value="ECO:0007669"/>
    <property type="project" value="InterPro"/>
</dbReference>
<dbReference type="SUPFAM" id="SSF53659">
    <property type="entry name" value="Isocitrate/Isopropylmalate dehydrogenase-like"/>
    <property type="match status" value="1"/>
</dbReference>
<dbReference type="InterPro" id="IPR051674">
    <property type="entry name" value="Malate_Decarboxylase"/>
</dbReference>
<feature type="binding site" evidence="10">
    <location>
        <position position="160"/>
    </location>
    <ligand>
        <name>a divalent metal cation</name>
        <dbReference type="ChEBI" id="CHEBI:60240"/>
    </ligand>
</feature>
<dbReference type="SMART" id="SM01274">
    <property type="entry name" value="malic"/>
    <property type="match status" value="1"/>
</dbReference>
<feature type="domain" description="Malic enzyme NAD-binding" evidence="11">
    <location>
        <begin position="161"/>
        <end position="398"/>
    </location>
</feature>
<dbReference type="Pfam" id="PF03949">
    <property type="entry name" value="Malic_M"/>
    <property type="match status" value="1"/>
</dbReference>
<proteinExistence type="inferred from homology"/>
<dbReference type="GO" id="GO:0016746">
    <property type="term" value="F:acyltransferase activity"/>
    <property type="evidence" value="ECO:0007669"/>
    <property type="project" value="InterPro"/>
</dbReference>
<dbReference type="AlphaFoldDB" id="H5SHC8"/>
<evidence type="ECO:0000256" key="4">
    <source>
        <dbReference type="ARBA" id="ARBA00008756"/>
    </source>
</evidence>
<keyword evidence="5 9" id="KW-0479">Metal-binding</keyword>
<keyword evidence="6" id="KW-0560">Oxidoreductase</keyword>
<dbReference type="PIRSF" id="PIRSF036684">
    <property type="entry name" value="ME_PTA"/>
    <property type="match status" value="1"/>
</dbReference>
<comment type="cofactor">
    <cofactor evidence="2">
        <name>Mg(2+)</name>
        <dbReference type="ChEBI" id="CHEBI:18420"/>
    </cofactor>
</comment>
<dbReference type="InterPro" id="IPR042113">
    <property type="entry name" value="P_AcTrfase_dom1"/>
</dbReference>
<dbReference type="InterPro" id="IPR037062">
    <property type="entry name" value="Malic_N_dom_sf"/>
</dbReference>
<evidence type="ECO:0000256" key="1">
    <source>
        <dbReference type="ARBA" id="ARBA00001936"/>
    </source>
</evidence>
<reference evidence="13" key="2">
    <citation type="journal article" date="2012" name="PLoS ONE">
        <title>A Deeply Branching Thermophilic Bacterium with an Ancient Acetyl-CoA Pathway Dominates a Subsurface Ecosystem.</title>
        <authorList>
            <person name="Takami H."/>
            <person name="Noguchi H."/>
            <person name="Takaki Y."/>
            <person name="Uchiyama I."/>
            <person name="Toyoda A."/>
            <person name="Nishi S."/>
            <person name="Chee G.-J."/>
            <person name="Arai W."/>
            <person name="Nunoura T."/>
            <person name="Itoh T."/>
            <person name="Hattori M."/>
            <person name="Takai K."/>
        </authorList>
    </citation>
    <scope>NUCLEOTIDE SEQUENCE</scope>
</reference>
<evidence type="ECO:0000256" key="6">
    <source>
        <dbReference type="ARBA" id="ARBA00023002"/>
    </source>
</evidence>
<sequence length="758" mass="83419">MALRHDALEYHSRRPPGKLEITPTKPCLTQRDLSLAYTPGVAEPCLEIQKNPDDAYTYTTKGNLVAVITNGTAVLGLGNIGALAGKPVMEGKALLFKRFGDIDAIDLEVNTEDPELFIQTVKLLEPTFGGINLEDIKAPECFYIEETLKREMSIPVFHDDQHGTAIISGAALLNALELVNKKIDQVKIVFSGAGAAAIATAKFYVLLGVKREHIIMCDTRGVIYQGREEGMNPYKAEFAAKTKARTLAEALADADVFVGLSGPNTVTKEMLKKMAKKPIIFAMANPNPEIPYPEAKAARPDAIVATGRSDFPNQINNVLGFPFIFRGALDVRATQINEAMKVAAAKALAALAKEDVPDSVAKAYGVESLHFGPDYLIPKPLDPRVLLWEAPAVAQAAMETGVARVKLDLNTYREQLEARLGKAREMMRIVFNKARANPKRIVLAEGEHEKMIRAAYQMVFERIAKPILLGDAHTIRARAQQLQINLNGIEVIDPRTDARRERYAQRLYELRCRKGVALTEAHELITKPNYFAAIMVELGDADGMIAGLGFHYPEGLRPILQIIKTCPDCKTIAGAYLVTLKNRVLLFADATVNVETDAEKLAEIAILTARLAKDFDIEPRIAMLSYSDFGSVRHARTERVRQAVEIVRQRAPELIIDGEMQADTALIPEILNGGYPFNRLKEPANVLIFPNLESGNISYKLVQCLANAEIVGPILIGTRKPAHVLQRYHEVKDIVNLAAIAVVEAQKLEESIKGCCPE</sequence>
<dbReference type="PANTHER" id="PTHR43237:SF4">
    <property type="entry name" value="NADP-DEPENDENT MALIC ENZYME"/>
    <property type="match status" value="1"/>
</dbReference>
<dbReference type="GO" id="GO:0051287">
    <property type="term" value="F:NAD binding"/>
    <property type="evidence" value="ECO:0007669"/>
    <property type="project" value="InterPro"/>
</dbReference>
<dbReference type="Gene3D" id="3.40.50.10380">
    <property type="entry name" value="Malic enzyme, N-terminal domain"/>
    <property type="match status" value="1"/>
</dbReference>
<dbReference type="InterPro" id="IPR012302">
    <property type="entry name" value="Malic_NAD-bd"/>
</dbReference>
<dbReference type="Gene3D" id="3.40.50.10950">
    <property type="match status" value="1"/>
</dbReference>
<dbReference type="GO" id="GO:0046872">
    <property type="term" value="F:metal ion binding"/>
    <property type="evidence" value="ECO:0007669"/>
    <property type="project" value="UniProtKB-KW"/>
</dbReference>
<protein>
    <submittedName>
        <fullName evidence="13">Malate dehydrogenase (Oxaloacetate-decarboxylating)(NADP+)</fullName>
    </submittedName>
</protein>
<dbReference type="InterPro" id="IPR012188">
    <property type="entry name" value="ME_PTA"/>
</dbReference>
<name>H5SHC8_9BACT</name>
<accession>H5SHC8</accession>
<evidence type="ECO:0000313" key="13">
    <source>
        <dbReference type="EMBL" id="BAL55564.1"/>
    </source>
</evidence>
<dbReference type="InterPro" id="IPR042112">
    <property type="entry name" value="P_AcTrfase_dom2"/>
</dbReference>
<dbReference type="NCBIfam" id="NF007233">
    <property type="entry name" value="PRK09653.1"/>
    <property type="match status" value="1"/>
</dbReference>
<gene>
    <name evidence="13" type="ORF">HGMM_F28H07C38</name>
</gene>
<feature type="binding site" evidence="10">
    <location>
        <position position="285"/>
    </location>
    <ligand>
        <name>a divalent metal cation</name>
        <dbReference type="ChEBI" id="CHEBI:60240"/>
    </ligand>
</feature>
<feature type="domain" description="Malic enzyme N-terminal" evidence="12">
    <location>
        <begin position="16"/>
        <end position="149"/>
    </location>
</feature>
<dbReference type="InterPro" id="IPR002505">
    <property type="entry name" value="PTA_PTB"/>
</dbReference>
<keyword evidence="10" id="KW-0521">NADP</keyword>
<reference evidence="13" key="1">
    <citation type="journal article" date="2005" name="Environ. Microbiol.">
        <title>Genetic and functional properties of uncultivated thermophilic crenarchaeotes from a subsurface gold mine as revealed by analysis of genome fragments.</title>
        <authorList>
            <person name="Nunoura T."/>
            <person name="Hirayama H."/>
            <person name="Takami H."/>
            <person name="Oida H."/>
            <person name="Nishi S."/>
            <person name="Shimamura S."/>
            <person name="Suzuki Y."/>
            <person name="Inagaki F."/>
            <person name="Takai K."/>
            <person name="Nealson K.H."/>
            <person name="Horikoshi K."/>
        </authorList>
    </citation>
    <scope>NUCLEOTIDE SEQUENCE</scope>
</reference>
<dbReference type="CDD" id="cd05311">
    <property type="entry name" value="NAD_bind_2_malic_enz"/>
    <property type="match status" value="1"/>
</dbReference>
<dbReference type="SUPFAM" id="SSF53223">
    <property type="entry name" value="Aminoacid dehydrogenase-like, N-terminal domain"/>
    <property type="match status" value="1"/>
</dbReference>
<feature type="binding site" evidence="9">
    <location>
        <position position="134"/>
    </location>
    <ligand>
        <name>a divalent metal cation</name>
        <dbReference type="ChEBI" id="CHEBI:60240"/>
    </ligand>
</feature>
<evidence type="ECO:0000259" key="12">
    <source>
        <dbReference type="SMART" id="SM01274"/>
    </source>
</evidence>
<comment type="cofactor">
    <cofactor evidence="1">
        <name>Mn(2+)</name>
        <dbReference type="ChEBI" id="CHEBI:29035"/>
    </cofactor>
</comment>
<evidence type="ECO:0000256" key="10">
    <source>
        <dbReference type="PIRSR" id="PIRSR036684-3"/>
    </source>
</evidence>
<dbReference type="Pfam" id="PF01515">
    <property type="entry name" value="PTA_PTB"/>
    <property type="match status" value="1"/>
</dbReference>
<evidence type="ECO:0000256" key="2">
    <source>
        <dbReference type="ARBA" id="ARBA00001946"/>
    </source>
</evidence>
<comment type="similarity">
    <text evidence="3">In the N-terminal section; belongs to the malic enzymes family.</text>
</comment>
<dbReference type="GO" id="GO:0004470">
    <property type="term" value="F:malic enzyme activity"/>
    <property type="evidence" value="ECO:0007669"/>
    <property type="project" value="InterPro"/>
</dbReference>
<dbReference type="InterPro" id="IPR036291">
    <property type="entry name" value="NAD(P)-bd_dom_sf"/>
</dbReference>
<dbReference type="SMART" id="SM00919">
    <property type="entry name" value="Malic_M"/>
    <property type="match status" value="1"/>
</dbReference>
<organism evidence="13">
    <name type="scientific">uncultured Acetothermia bacterium</name>
    <dbReference type="NCBI Taxonomy" id="236499"/>
    <lineage>
        <taxon>Bacteria</taxon>
        <taxon>Candidatus Bipolaricaulota</taxon>
        <taxon>environmental samples</taxon>
    </lineage>
</organism>
<dbReference type="Gene3D" id="3.40.50.720">
    <property type="entry name" value="NAD(P)-binding Rossmann-like Domain"/>
    <property type="match status" value="1"/>
</dbReference>
<evidence type="ECO:0000256" key="5">
    <source>
        <dbReference type="ARBA" id="ARBA00022723"/>
    </source>
</evidence>
<dbReference type="SUPFAM" id="SSF51735">
    <property type="entry name" value="NAD(P)-binding Rossmann-fold domains"/>
    <property type="match status" value="1"/>
</dbReference>
<feature type="binding site" evidence="9">
    <location>
        <position position="135"/>
    </location>
    <ligand>
        <name>a divalent metal cation</name>
        <dbReference type="ChEBI" id="CHEBI:60240"/>
    </ligand>
</feature>
<feature type="binding site" evidence="10">
    <location>
        <begin position="74"/>
        <end position="81"/>
    </location>
    <ligand>
        <name>NADP(+)</name>
        <dbReference type="ChEBI" id="CHEBI:58349"/>
    </ligand>
</feature>
<evidence type="ECO:0000256" key="7">
    <source>
        <dbReference type="ARBA" id="ARBA00023268"/>
    </source>
</evidence>
<dbReference type="Pfam" id="PF00390">
    <property type="entry name" value="malic"/>
    <property type="match status" value="2"/>
</dbReference>
<comment type="similarity">
    <text evidence="4">In the C-terminal section; belongs to the phosphate acetyltransferase and butyryltransferase family.</text>
</comment>
<evidence type="ECO:0000259" key="11">
    <source>
        <dbReference type="SMART" id="SM00919"/>
    </source>
</evidence>
<dbReference type="InterPro" id="IPR046346">
    <property type="entry name" value="Aminoacid_DH-like_N_sf"/>
</dbReference>
<keyword evidence="7" id="KW-0511">Multifunctional enzyme</keyword>
<evidence type="ECO:0000256" key="8">
    <source>
        <dbReference type="PIRSR" id="PIRSR036684-1"/>
    </source>
</evidence>
<feature type="active site" description="Proton acceptor" evidence="8">
    <location>
        <position position="92"/>
    </location>
</feature>
<evidence type="ECO:0000256" key="3">
    <source>
        <dbReference type="ARBA" id="ARBA00007686"/>
    </source>
</evidence>
<dbReference type="Gene3D" id="3.40.50.10750">
    <property type="entry name" value="Isocitrate/Isopropylmalate dehydrogenase-like"/>
    <property type="match status" value="1"/>
</dbReference>
<dbReference type="InterPro" id="IPR045213">
    <property type="entry name" value="Malic_NAD-bd_bact_type"/>
</dbReference>
<dbReference type="FunFam" id="3.40.50.720:FF:000095">
    <property type="entry name" value="NADP-dependent malic enzyme"/>
    <property type="match status" value="1"/>
</dbReference>
<evidence type="ECO:0000256" key="9">
    <source>
        <dbReference type="PIRSR" id="PIRSR036684-2"/>
    </source>
</evidence>